<dbReference type="NCBIfam" id="TIGR02224">
    <property type="entry name" value="recomb_XerC"/>
    <property type="match status" value="1"/>
</dbReference>
<dbReference type="GO" id="GO:0009037">
    <property type="term" value="F:tyrosine-based site-specific recombinase activity"/>
    <property type="evidence" value="ECO:0007669"/>
    <property type="project" value="UniProtKB-UniRule"/>
</dbReference>
<evidence type="ECO:0000256" key="9">
    <source>
        <dbReference type="ARBA" id="ARBA00023306"/>
    </source>
</evidence>
<dbReference type="InterPro" id="IPR011010">
    <property type="entry name" value="DNA_brk_join_enz"/>
</dbReference>
<evidence type="ECO:0000259" key="13">
    <source>
        <dbReference type="PROSITE" id="PS51900"/>
    </source>
</evidence>
<dbReference type="InterPro" id="IPR050090">
    <property type="entry name" value="Tyrosine_recombinase_XerCD"/>
</dbReference>
<reference evidence="14 15" key="1">
    <citation type="submission" date="2017-12" db="EMBL/GenBank/DDBJ databases">
        <title>Phylogenetic diversity of female urinary microbiome.</title>
        <authorList>
            <person name="Thomas-White K."/>
            <person name="Wolfe A.J."/>
        </authorList>
    </citation>
    <scope>NUCLEOTIDE SEQUENCE [LARGE SCALE GENOMIC DNA]</scope>
    <source>
        <strain evidence="14 15">UMB0064</strain>
    </source>
</reference>
<dbReference type="InterPro" id="IPR023009">
    <property type="entry name" value="Tyrosine_recombinase_XerC/XerD"/>
</dbReference>
<feature type="active site" description="O-(3'-phospho-DNA)-tyrosine intermediate" evidence="10">
    <location>
        <position position="284"/>
    </location>
</feature>
<evidence type="ECO:0000256" key="10">
    <source>
        <dbReference type="HAMAP-Rule" id="MF_01808"/>
    </source>
</evidence>
<keyword evidence="6 10" id="KW-0229">DNA integration</keyword>
<dbReference type="Proteomes" id="UP000242263">
    <property type="component" value="Unassembled WGS sequence"/>
</dbReference>
<evidence type="ECO:0000313" key="15">
    <source>
        <dbReference type="Proteomes" id="UP000242263"/>
    </source>
</evidence>
<feature type="active site" evidence="10">
    <location>
        <position position="275"/>
    </location>
</feature>
<dbReference type="SUPFAM" id="SSF56349">
    <property type="entry name" value="DNA breaking-rejoining enzymes"/>
    <property type="match status" value="1"/>
</dbReference>
<accession>A0A2I1M6X5</accession>
<dbReference type="GO" id="GO:0003677">
    <property type="term" value="F:DNA binding"/>
    <property type="evidence" value="ECO:0007669"/>
    <property type="project" value="UniProtKB-UniRule"/>
</dbReference>
<dbReference type="InterPro" id="IPR010998">
    <property type="entry name" value="Integrase_recombinase_N"/>
</dbReference>
<dbReference type="CDD" id="cd00798">
    <property type="entry name" value="INT_XerDC_C"/>
    <property type="match status" value="1"/>
</dbReference>
<comment type="similarity">
    <text evidence="2 10">Belongs to the 'phage' integrase family. XerC subfamily.</text>
</comment>
<evidence type="ECO:0000256" key="2">
    <source>
        <dbReference type="ARBA" id="ARBA00006657"/>
    </source>
</evidence>
<evidence type="ECO:0000256" key="6">
    <source>
        <dbReference type="ARBA" id="ARBA00022908"/>
    </source>
</evidence>
<gene>
    <name evidence="10 14" type="primary">xerC</name>
    <name evidence="14" type="ORF">CYJ32_00095</name>
</gene>
<evidence type="ECO:0000313" key="14">
    <source>
        <dbReference type="EMBL" id="PKZ15892.1"/>
    </source>
</evidence>
<dbReference type="NCBIfam" id="NF001399">
    <property type="entry name" value="PRK00283.1"/>
    <property type="match status" value="1"/>
</dbReference>
<keyword evidence="8 10" id="KW-0233">DNA recombination</keyword>
<evidence type="ECO:0000256" key="7">
    <source>
        <dbReference type="ARBA" id="ARBA00023125"/>
    </source>
</evidence>
<comment type="function">
    <text evidence="10">Site-specific tyrosine recombinase, which acts by catalyzing the cutting and rejoining of the recombining DNA molecules. The XerC-XerD complex is essential to convert dimers of the bacterial chromosome into monomers to permit their segregation at cell division. It also contributes to the segregational stability of plasmids.</text>
</comment>
<dbReference type="PROSITE" id="PS51898">
    <property type="entry name" value="TYR_RECOMBINASE"/>
    <property type="match status" value="1"/>
</dbReference>
<dbReference type="Gene3D" id="1.10.443.10">
    <property type="entry name" value="Intergrase catalytic core"/>
    <property type="match status" value="1"/>
</dbReference>
<dbReference type="GO" id="GO:0051301">
    <property type="term" value="P:cell division"/>
    <property type="evidence" value="ECO:0007669"/>
    <property type="project" value="UniProtKB-UniRule"/>
</dbReference>
<dbReference type="NCBIfam" id="NF040815">
    <property type="entry name" value="recomb_XerA_Arch"/>
    <property type="match status" value="1"/>
</dbReference>
<dbReference type="Pfam" id="PF00589">
    <property type="entry name" value="Phage_integrase"/>
    <property type="match status" value="1"/>
</dbReference>
<evidence type="ECO:0000256" key="4">
    <source>
        <dbReference type="ARBA" id="ARBA00022618"/>
    </source>
</evidence>
<dbReference type="GO" id="GO:0006313">
    <property type="term" value="P:DNA transposition"/>
    <property type="evidence" value="ECO:0007669"/>
    <property type="project" value="UniProtKB-UniRule"/>
</dbReference>
<proteinExistence type="inferred from homology"/>
<dbReference type="HAMAP" id="MF_01808">
    <property type="entry name" value="Recomb_XerC_XerD"/>
    <property type="match status" value="1"/>
</dbReference>
<organism evidence="14 15">
    <name type="scientific">Alloscardovia omnicolens</name>
    <dbReference type="NCBI Taxonomy" id="419015"/>
    <lineage>
        <taxon>Bacteria</taxon>
        <taxon>Bacillati</taxon>
        <taxon>Actinomycetota</taxon>
        <taxon>Actinomycetes</taxon>
        <taxon>Bifidobacteriales</taxon>
        <taxon>Bifidobacteriaceae</taxon>
        <taxon>Alloscardovia</taxon>
    </lineage>
</organism>
<dbReference type="PROSITE" id="PS51900">
    <property type="entry name" value="CB"/>
    <property type="match status" value="1"/>
</dbReference>
<dbReference type="InterPro" id="IPR044068">
    <property type="entry name" value="CB"/>
</dbReference>
<comment type="subunit">
    <text evidence="10">Forms a cyclic heterotetrameric complex composed of two molecules of XerC and two molecules of XerD.</text>
</comment>
<sequence length="303" mass="33433">MDEALEQYLDYIRTNKGLSPATLRAYRSDLSEAFRVFALRGLNSLEDITRDHIRSWMAHEMHRGATKSTVARKIVALRGFFSYAYTHGLCSTNPAESISTPKHSSRLPEVLSKDQAEAFMDAPSGGEVEEDSVAHAHTLRDSAMLELLYATGIRVSELVGLNLEDINLSERLLKVTGKGNKQRVVPFGLPAARALEEWIEQGRSLVANKKTPSGAVFLGNRGGRIDQRIVRAIVHQRAQAAGVPDIAPHALRHSAATHMLNGGADLREVQEILGHSSLSTTQRYTHVSMDKLKKTYAQAFPRA</sequence>
<dbReference type="Pfam" id="PF02899">
    <property type="entry name" value="Phage_int_SAM_1"/>
    <property type="match status" value="1"/>
</dbReference>
<keyword evidence="5 10" id="KW-0159">Chromosome partition</keyword>
<keyword evidence="4 10" id="KW-0132">Cell division</keyword>
<evidence type="ECO:0000259" key="12">
    <source>
        <dbReference type="PROSITE" id="PS51898"/>
    </source>
</evidence>
<feature type="active site" evidence="10">
    <location>
        <position position="178"/>
    </location>
</feature>
<dbReference type="GO" id="GO:0005737">
    <property type="term" value="C:cytoplasm"/>
    <property type="evidence" value="ECO:0007669"/>
    <property type="project" value="UniProtKB-SubCell"/>
</dbReference>
<dbReference type="Gene3D" id="1.10.150.130">
    <property type="match status" value="1"/>
</dbReference>
<name>A0A2I1M6X5_9BIFI</name>
<comment type="subcellular location">
    <subcellularLocation>
        <location evidence="1 10">Cytoplasm</location>
    </subcellularLocation>
</comment>
<dbReference type="EMBL" id="PKGU01000001">
    <property type="protein sequence ID" value="PKZ15892.1"/>
    <property type="molecule type" value="Genomic_DNA"/>
</dbReference>
<dbReference type="GO" id="GO:0007059">
    <property type="term" value="P:chromosome segregation"/>
    <property type="evidence" value="ECO:0007669"/>
    <property type="project" value="UniProtKB-UniRule"/>
</dbReference>
<keyword evidence="7 10" id="KW-0238">DNA-binding</keyword>
<dbReference type="PANTHER" id="PTHR30349:SF77">
    <property type="entry name" value="TYROSINE RECOMBINASE XERC"/>
    <property type="match status" value="1"/>
</dbReference>
<dbReference type="InterPro" id="IPR002104">
    <property type="entry name" value="Integrase_catalytic"/>
</dbReference>
<evidence type="ECO:0000256" key="5">
    <source>
        <dbReference type="ARBA" id="ARBA00022829"/>
    </source>
</evidence>
<dbReference type="PANTHER" id="PTHR30349">
    <property type="entry name" value="PHAGE INTEGRASE-RELATED"/>
    <property type="match status" value="1"/>
</dbReference>
<feature type="active site" evidence="10">
    <location>
        <position position="154"/>
    </location>
</feature>
<feature type="active site" evidence="10">
    <location>
        <position position="249"/>
    </location>
</feature>
<keyword evidence="3 10" id="KW-0963">Cytoplasm</keyword>
<evidence type="ECO:0000256" key="1">
    <source>
        <dbReference type="ARBA" id="ARBA00004496"/>
    </source>
</evidence>
<feature type="domain" description="Core-binding (CB)" evidence="13">
    <location>
        <begin position="1"/>
        <end position="85"/>
    </location>
</feature>
<feature type="active site" evidence="10">
    <location>
        <position position="252"/>
    </location>
</feature>
<dbReference type="InterPro" id="IPR013762">
    <property type="entry name" value="Integrase-like_cat_sf"/>
</dbReference>
<dbReference type="InterPro" id="IPR011931">
    <property type="entry name" value="Recomb_XerC"/>
</dbReference>
<comment type="caution">
    <text evidence="14">The sequence shown here is derived from an EMBL/GenBank/DDBJ whole genome shotgun (WGS) entry which is preliminary data.</text>
</comment>
<evidence type="ECO:0000256" key="8">
    <source>
        <dbReference type="ARBA" id="ARBA00023172"/>
    </source>
</evidence>
<keyword evidence="9 10" id="KW-0131">Cell cycle</keyword>
<protein>
    <recommendedName>
        <fullName evidence="10 11">Tyrosine recombinase XerC</fullName>
    </recommendedName>
</protein>
<feature type="domain" description="Tyr recombinase" evidence="12">
    <location>
        <begin position="106"/>
        <end position="297"/>
    </location>
</feature>
<dbReference type="AlphaFoldDB" id="A0A2I1M6X5"/>
<dbReference type="RefSeq" id="WP_049227423.1">
    <property type="nucleotide sequence ID" value="NZ_CAUPEW010000001.1"/>
</dbReference>
<evidence type="ECO:0000256" key="3">
    <source>
        <dbReference type="ARBA" id="ARBA00022490"/>
    </source>
</evidence>
<dbReference type="InterPro" id="IPR004107">
    <property type="entry name" value="Integrase_SAM-like_N"/>
</dbReference>
<evidence type="ECO:0000256" key="11">
    <source>
        <dbReference type="NCBIfam" id="TIGR02224"/>
    </source>
</evidence>